<keyword evidence="1" id="KW-0472">Membrane</keyword>
<dbReference type="EMBL" id="SOBW01000008">
    <property type="protein sequence ID" value="TDU40576.1"/>
    <property type="molecule type" value="Genomic_DNA"/>
</dbReference>
<keyword evidence="1" id="KW-1133">Transmembrane helix</keyword>
<evidence type="ECO:0008006" key="4">
    <source>
        <dbReference type="Google" id="ProtNLM"/>
    </source>
</evidence>
<organism evidence="2 3">
    <name type="scientific">Gelidibacter sediminis</name>
    <dbReference type="NCBI Taxonomy" id="1608710"/>
    <lineage>
        <taxon>Bacteria</taxon>
        <taxon>Pseudomonadati</taxon>
        <taxon>Bacteroidota</taxon>
        <taxon>Flavobacteriia</taxon>
        <taxon>Flavobacteriales</taxon>
        <taxon>Flavobacteriaceae</taxon>
        <taxon>Gelidibacter</taxon>
    </lineage>
</organism>
<evidence type="ECO:0000256" key="1">
    <source>
        <dbReference type="SAM" id="Phobius"/>
    </source>
</evidence>
<keyword evidence="1" id="KW-0812">Transmembrane</keyword>
<evidence type="ECO:0000313" key="2">
    <source>
        <dbReference type="EMBL" id="TDU40576.1"/>
    </source>
</evidence>
<evidence type="ECO:0000313" key="3">
    <source>
        <dbReference type="Proteomes" id="UP000294689"/>
    </source>
</evidence>
<protein>
    <recommendedName>
        <fullName evidence="4">Peptidoglycan-binding protein LysM</fullName>
    </recommendedName>
</protein>
<gene>
    <name evidence="2" type="ORF">BXY82_2628</name>
</gene>
<feature type="transmembrane region" description="Helical" evidence="1">
    <location>
        <begin position="7"/>
        <end position="25"/>
    </location>
</feature>
<dbReference type="Proteomes" id="UP000294689">
    <property type="component" value="Unassembled WGS sequence"/>
</dbReference>
<accession>A0A4V3F8J0</accession>
<dbReference type="AlphaFoldDB" id="A0A4V3F8J0"/>
<sequence>MLKKITNYFVIPFAICVILMTALFPKTTVDMTNFSTEGLELNYTVSEDIALLSAAEGTNPTLTYDKYFPYLGKSYLGFKEALAFKESRGNYFTVNDFGYLGKYQFGAETLKLLGVYNPQFFLYTPELQEKAFLANSERNKWILRKDIARFVGKEIHGITITESGILAAAHLAGPGSVKKFLRSFGGYNFSDAYGSSISHYMKRFSGYDTSFIKPNRKAKAVL</sequence>
<comment type="caution">
    <text evidence="2">The sequence shown here is derived from an EMBL/GenBank/DDBJ whole genome shotgun (WGS) entry which is preliminary data.</text>
</comment>
<name>A0A4V3F8J0_9FLAO</name>
<proteinExistence type="predicted"/>
<keyword evidence="3" id="KW-1185">Reference proteome</keyword>
<dbReference type="RefSeq" id="WP_133758579.1">
    <property type="nucleotide sequence ID" value="NZ_SOBW01000008.1"/>
</dbReference>
<reference evidence="2 3" key="1">
    <citation type="submission" date="2019-03" db="EMBL/GenBank/DDBJ databases">
        <title>Genomic Encyclopedia of Archaeal and Bacterial Type Strains, Phase II (KMG-II): from individual species to whole genera.</title>
        <authorList>
            <person name="Goeker M."/>
        </authorList>
    </citation>
    <scope>NUCLEOTIDE SEQUENCE [LARGE SCALE GENOMIC DNA]</scope>
    <source>
        <strain evidence="2 3">DSM 28135</strain>
    </source>
</reference>
<dbReference type="OrthoDB" id="1143238at2"/>